<proteinExistence type="predicted"/>
<dbReference type="Proteomes" id="UP000309997">
    <property type="component" value="Unassembled WGS sequence"/>
</dbReference>
<evidence type="ECO:0000313" key="2">
    <source>
        <dbReference type="Proteomes" id="UP000309997"/>
    </source>
</evidence>
<comment type="caution">
    <text evidence="1">The sequence shown here is derived from an EMBL/GenBank/DDBJ whole genome shotgun (WGS) entry which is preliminary data.</text>
</comment>
<reference evidence="1 2" key="1">
    <citation type="journal article" date="2024" name="Plant Biotechnol. J.">
        <title>Genome and CRISPR/Cas9 system of a widespread forest tree (Populus alba) in the world.</title>
        <authorList>
            <person name="Liu Y.J."/>
            <person name="Jiang P.F."/>
            <person name="Han X.M."/>
            <person name="Li X.Y."/>
            <person name="Wang H.M."/>
            <person name="Wang Y.J."/>
            <person name="Wang X.X."/>
            <person name="Zeng Q.Y."/>
        </authorList>
    </citation>
    <scope>NUCLEOTIDE SEQUENCE [LARGE SCALE GENOMIC DNA]</scope>
    <source>
        <strain evidence="2">cv. PAL-ZL1</strain>
    </source>
</reference>
<dbReference type="EMBL" id="RCHU02000014">
    <property type="protein sequence ID" value="KAL3571986.1"/>
    <property type="molecule type" value="Genomic_DNA"/>
</dbReference>
<sequence length="149" mass="17193">MPFIDIQFLKVESEYEGGKEKRMQELKSKDYVVEQKVMHALCFFKRHAVRDDKAAESRRECLIIKISYTRAPRGSKEDSLQSKRALASSSCQSAPCQGLPLLRLSLLISIQNNGEHNDSIHHDFFEPCKTHNLIETRETKMFARHAQTL</sequence>
<name>A0ACC4B164_POPAL</name>
<accession>A0ACC4B164</accession>
<protein>
    <submittedName>
        <fullName evidence="1">Uncharacterized protein</fullName>
    </submittedName>
</protein>
<evidence type="ECO:0000313" key="1">
    <source>
        <dbReference type="EMBL" id="KAL3571986.1"/>
    </source>
</evidence>
<organism evidence="1 2">
    <name type="scientific">Populus alba</name>
    <name type="common">White poplar</name>
    <dbReference type="NCBI Taxonomy" id="43335"/>
    <lineage>
        <taxon>Eukaryota</taxon>
        <taxon>Viridiplantae</taxon>
        <taxon>Streptophyta</taxon>
        <taxon>Embryophyta</taxon>
        <taxon>Tracheophyta</taxon>
        <taxon>Spermatophyta</taxon>
        <taxon>Magnoliopsida</taxon>
        <taxon>eudicotyledons</taxon>
        <taxon>Gunneridae</taxon>
        <taxon>Pentapetalae</taxon>
        <taxon>rosids</taxon>
        <taxon>fabids</taxon>
        <taxon>Malpighiales</taxon>
        <taxon>Salicaceae</taxon>
        <taxon>Saliceae</taxon>
        <taxon>Populus</taxon>
    </lineage>
</organism>
<gene>
    <name evidence="1" type="ORF">D5086_025890</name>
</gene>
<keyword evidence="2" id="KW-1185">Reference proteome</keyword>